<keyword evidence="10" id="KW-0106">Calcium</keyword>
<evidence type="ECO:0000256" key="4">
    <source>
        <dbReference type="ARBA" id="ARBA00022530"/>
    </source>
</evidence>
<dbReference type="Pfam" id="PF21471">
    <property type="entry name" value="Reelin_subrepeat-B"/>
    <property type="match status" value="2"/>
</dbReference>
<keyword evidence="9" id="KW-0862">Zinc</keyword>
<evidence type="ECO:0000256" key="5">
    <source>
        <dbReference type="ARBA" id="ARBA00022670"/>
    </source>
</evidence>
<evidence type="ECO:0000256" key="3">
    <source>
        <dbReference type="ARBA" id="ARBA00022525"/>
    </source>
</evidence>
<keyword evidence="18" id="KW-1185">Reference proteome</keyword>
<dbReference type="InterPro" id="IPR034968">
    <property type="entry name" value="Reelin"/>
</dbReference>
<keyword evidence="6" id="KW-0479">Metal-binding</keyword>
<comment type="subunit">
    <text evidence="14">Oligomer of disulfide-linked homodimers.</text>
</comment>
<evidence type="ECO:0000256" key="10">
    <source>
        <dbReference type="ARBA" id="ARBA00022837"/>
    </source>
</evidence>
<keyword evidence="5" id="KW-0645">Protease</keyword>
<keyword evidence="3" id="KW-0964">Secreted</keyword>
<dbReference type="InterPro" id="IPR049419">
    <property type="entry name" value="Reelin_subrepeat-B"/>
</dbReference>
<evidence type="ECO:0000256" key="7">
    <source>
        <dbReference type="ARBA" id="ARBA00022801"/>
    </source>
</evidence>
<evidence type="ECO:0000256" key="8">
    <source>
        <dbReference type="ARBA" id="ARBA00022825"/>
    </source>
</evidence>
<dbReference type="Gene3D" id="2.60.120.260">
    <property type="entry name" value="Galactose-binding domain-like"/>
    <property type="match status" value="2"/>
</dbReference>
<evidence type="ECO:0000256" key="16">
    <source>
        <dbReference type="SAM" id="MobiDB-lite"/>
    </source>
</evidence>
<evidence type="ECO:0000256" key="15">
    <source>
        <dbReference type="ARBA" id="ARBA00046064"/>
    </source>
</evidence>
<comment type="similarity">
    <text evidence="12">Belongs to the reelin family.</text>
</comment>
<organism evidence="17 18">
    <name type="scientific">Mya arenaria</name>
    <name type="common">Soft-shell clam</name>
    <dbReference type="NCBI Taxonomy" id="6604"/>
    <lineage>
        <taxon>Eukaryota</taxon>
        <taxon>Metazoa</taxon>
        <taxon>Spiralia</taxon>
        <taxon>Lophotrochozoa</taxon>
        <taxon>Mollusca</taxon>
        <taxon>Bivalvia</taxon>
        <taxon>Autobranchia</taxon>
        <taxon>Heteroconchia</taxon>
        <taxon>Euheterodonta</taxon>
        <taxon>Imparidentia</taxon>
        <taxon>Neoheterodontei</taxon>
        <taxon>Myida</taxon>
        <taxon>Myoidea</taxon>
        <taxon>Myidae</taxon>
        <taxon>Mya</taxon>
    </lineage>
</organism>
<evidence type="ECO:0000256" key="9">
    <source>
        <dbReference type="ARBA" id="ARBA00022833"/>
    </source>
</evidence>
<feature type="region of interest" description="Disordered" evidence="16">
    <location>
        <begin position="84"/>
        <end position="105"/>
    </location>
</feature>
<reference evidence="17" key="1">
    <citation type="submission" date="2022-11" db="EMBL/GenBank/DDBJ databases">
        <title>Centuries of genome instability and evolution in soft-shell clam transmissible cancer (bioRxiv).</title>
        <authorList>
            <person name="Hart S.F.M."/>
            <person name="Yonemitsu M.A."/>
            <person name="Giersch R.M."/>
            <person name="Beal B.F."/>
            <person name="Arriagada G."/>
            <person name="Davis B.W."/>
            <person name="Ostrander E.A."/>
            <person name="Goff S.P."/>
            <person name="Metzger M.J."/>
        </authorList>
    </citation>
    <scope>NUCLEOTIDE SEQUENCE</scope>
    <source>
        <strain evidence="17">MELC-2E11</strain>
        <tissue evidence="17">Siphon/mantle</tissue>
    </source>
</reference>
<comment type="subcellular location">
    <subcellularLocation>
        <location evidence="1">Secreted</location>
        <location evidence="1">Extracellular space</location>
        <location evidence="1">Extracellular matrix</location>
    </subcellularLocation>
</comment>
<sequence length="229" mass="25854">MLADFGIRYEPDHDFEHNGVRELITKDMDTRRSDYLQFYLRVGGGGADCNGGEHRSHGVIVQYSNNGGVTWTLLDELEGTMYGKPRQRARPMGSRRDTPWTGSVEPVDSGVWQTATGGVIGKYCNSRNPVLVLANQESDKRVVTKDLNLKVEDVIQFKINVGCTNQFRWDHPVMLQYWPRGGNGFKLVRQPCYPEMSCHGNHSEGSIYYAGPHGHWELVIIPVTEELAK</sequence>
<dbReference type="PANTHER" id="PTHR11841">
    <property type="entry name" value="REELIN"/>
    <property type="match status" value="1"/>
</dbReference>
<evidence type="ECO:0000256" key="2">
    <source>
        <dbReference type="ARBA" id="ARBA00022473"/>
    </source>
</evidence>
<evidence type="ECO:0000256" key="12">
    <source>
        <dbReference type="ARBA" id="ARBA00023773"/>
    </source>
</evidence>
<dbReference type="EMBL" id="CP111025">
    <property type="protein sequence ID" value="WAR26096.1"/>
    <property type="molecule type" value="Genomic_DNA"/>
</dbReference>
<keyword evidence="8" id="KW-0720">Serine protease</keyword>
<protein>
    <recommendedName>
        <fullName evidence="13">Reelin</fullName>
    </recommendedName>
</protein>
<keyword evidence="11" id="KW-0130">Cell adhesion</keyword>
<proteinExistence type="inferred from homology"/>
<name>A0ABY7G478_MYAAR</name>
<keyword evidence="7" id="KW-0378">Hydrolase</keyword>
<comment type="function">
    <text evidence="15">Extracellular matrix serine protease secreted by pioneer neurons that plays a role in layering of neurons in the cerebral cortex and cerebellum by coordinating cell positioning during neurodevelopment. Regulates microtubule function in neurons and neuronal migration. Binding to the extracellular domains of lipoprotein receptors VLDLR and LRP8/APOER2 induces tyrosine phosphorylation of DAB1 and modulation of TAU phosphorylation. Affects migration of sympathetic preganglionic neurons in the spinal cord, where it seems to act as a barrier to neuronal migration. Enzymatic activity is important for the modulation of cell adhesion.</text>
</comment>
<accession>A0ABY7G478</accession>
<evidence type="ECO:0000313" key="18">
    <source>
        <dbReference type="Proteomes" id="UP001164746"/>
    </source>
</evidence>
<evidence type="ECO:0000256" key="1">
    <source>
        <dbReference type="ARBA" id="ARBA00004498"/>
    </source>
</evidence>
<evidence type="ECO:0000256" key="6">
    <source>
        <dbReference type="ARBA" id="ARBA00022723"/>
    </source>
</evidence>
<evidence type="ECO:0000256" key="11">
    <source>
        <dbReference type="ARBA" id="ARBA00022889"/>
    </source>
</evidence>
<keyword evidence="2" id="KW-0217">Developmental protein</keyword>
<evidence type="ECO:0000313" key="17">
    <source>
        <dbReference type="EMBL" id="WAR26096.1"/>
    </source>
</evidence>
<dbReference type="Proteomes" id="UP001164746">
    <property type="component" value="Chromosome 14"/>
</dbReference>
<evidence type="ECO:0000256" key="13">
    <source>
        <dbReference type="ARBA" id="ARBA00023900"/>
    </source>
</evidence>
<keyword evidence="4" id="KW-0272">Extracellular matrix</keyword>
<evidence type="ECO:0000256" key="14">
    <source>
        <dbReference type="ARBA" id="ARBA00044961"/>
    </source>
</evidence>
<dbReference type="PANTHER" id="PTHR11841:SF1">
    <property type="entry name" value="REELIN"/>
    <property type="match status" value="1"/>
</dbReference>
<gene>
    <name evidence="17" type="ORF">MAR_011800</name>
</gene>